<dbReference type="Pfam" id="PF00096">
    <property type="entry name" value="zf-C2H2"/>
    <property type="match status" value="1"/>
</dbReference>
<keyword evidence="4 9" id="KW-0863">Zinc-finger</keyword>
<evidence type="ECO:0000256" key="8">
    <source>
        <dbReference type="ARBA" id="ARBA00023242"/>
    </source>
</evidence>
<name>A0A7L3MDS5_9PASS</name>
<gene>
    <name evidence="12" type="primary">Znf250_0</name>
    <name evidence="12" type="ORF">HORVUL_R11257</name>
</gene>
<evidence type="ECO:0000256" key="10">
    <source>
        <dbReference type="SAM" id="MobiDB-lite"/>
    </source>
</evidence>
<feature type="compositionally biased region" description="Pro residues" evidence="10">
    <location>
        <begin position="17"/>
        <end position="33"/>
    </location>
</feature>
<dbReference type="PROSITE" id="PS50157">
    <property type="entry name" value="ZINC_FINGER_C2H2_2"/>
    <property type="match status" value="1"/>
</dbReference>
<comment type="similarity">
    <text evidence="1">Belongs to the krueppel C2H2-type zinc-finger protein family.</text>
</comment>
<evidence type="ECO:0000256" key="1">
    <source>
        <dbReference type="ARBA" id="ARBA00006991"/>
    </source>
</evidence>
<dbReference type="PROSITE" id="PS00028">
    <property type="entry name" value="ZINC_FINGER_C2H2_1"/>
    <property type="match status" value="1"/>
</dbReference>
<evidence type="ECO:0000256" key="7">
    <source>
        <dbReference type="ARBA" id="ARBA00023163"/>
    </source>
</evidence>
<evidence type="ECO:0000313" key="13">
    <source>
        <dbReference type="Proteomes" id="UP000558460"/>
    </source>
</evidence>
<evidence type="ECO:0000313" key="12">
    <source>
        <dbReference type="EMBL" id="NXU63088.1"/>
    </source>
</evidence>
<keyword evidence="6" id="KW-0805">Transcription regulation</keyword>
<sequence length="82" mass="8664">SPSPAPLEPHIPHGDPFSPPQGPTAAPEPPLPPAQRRRGAPKRPSPREAAPGSAARPYPCAQCGKSFGRLTHLKTHERTHTG</sequence>
<feature type="non-terminal residue" evidence="12">
    <location>
        <position position="82"/>
    </location>
</feature>
<dbReference type="OrthoDB" id="8117402at2759"/>
<dbReference type="Gene3D" id="3.30.160.60">
    <property type="entry name" value="Classic Zinc Finger"/>
    <property type="match status" value="1"/>
</dbReference>
<keyword evidence="13" id="KW-1185">Reference proteome</keyword>
<comment type="caution">
    <text evidence="12">The sequence shown here is derived from an EMBL/GenBank/DDBJ whole genome shotgun (WGS) entry which is preliminary data.</text>
</comment>
<evidence type="ECO:0000256" key="6">
    <source>
        <dbReference type="ARBA" id="ARBA00023015"/>
    </source>
</evidence>
<dbReference type="Proteomes" id="UP000558460">
    <property type="component" value="Unassembled WGS sequence"/>
</dbReference>
<keyword evidence="7" id="KW-0804">Transcription</keyword>
<dbReference type="InterPro" id="IPR013087">
    <property type="entry name" value="Znf_C2H2_type"/>
</dbReference>
<evidence type="ECO:0000256" key="4">
    <source>
        <dbReference type="ARBA" id="ARBA00022771"/>
    </source>
</evidence>
<keyword evidence="5" id="KW-0862">Zinc</keyword>
<proteinExistence type="inferred from homology"/>
<reference evidence="12 13" key="1">
    <citation type="submission" date="2019-09" db="EMBL/GenBank/DDBJ databases">
        <title>Bird 10,000 Genomes (B10K) Project - Family phase.</title>
        <authorList>
            <person name="Zhang G."/>
        </authorList>
    </citation>
    <scope>NUCLEOTIDE SEQUENCE [LARGE SCALE GENOMIC DNA]</scope>
    <source>
        <strain evidence="12">B10K-DU-029-69</strain>
        <tissue evidence="12">Muscle</tissue>
    </source>
</reference>
<dbReference type="SUPFAM" id="SSF57667">
    <property type="entry name" value="beta-beta-alpha zinc fingers"/>
    <property type="match status" value="1"/>
</dbReference>
<keyword evidence="2" id="KW-0479">Metal-binding</keyword>
<dbReference type="SMART" id="SM00355">
    <property type="entry name" value="ZnF_C2H2"/>
    <property type="match status" value="1"/>
</dbReference>
<dbReference type="GO" id="GO:0008270">
    <property type="term" value="F:zinc ion binding"/>
    <property type="evidence" value="ECO:0007669"/>
    <property type="project" value="UniProtKB-KW"/>
</dbReference>
<dbReference type="FunFam" id="3.30.160.60:FF:000761">
    <property type="entry name" value="Zinc finger protein 449"/>
    <property type="match status" value="1"/>
</dbReference>
<evidence type="ECO:0000256" key="9">
    <source>
        <dbReference type="PROSITE-ProRule" id="PRU00042"/>
    </source>
</evidence>
<evidence type="ECO:0000256" key="5">
    <source>
        <dbReference type="ARBA" id="ARBA00022833"/>
    </source>
</evidence>
<keyword evidence="3" id="KW-0677">Repeat</keyword>
<protein>
    <submittedName>
        <fullName evidence="12">ZN250 protein</fullName>
    </submittedName>
</protein>
<feature type="domain" description="C2H2-type" evidence="11">
    <location>
        <begin position="58"/>
        <end position="82"/>
    </location>
</feature>
<dbReference type="InterPro" id="IPR036236">
    <property type="entry name" value="Znf_C2H2_sf"/>
</dbReference>
<evidence type="ECO:0000259" key="11">
    <source>
        <dbReference type="PROSITE" id="PS50157"/>
    </source>
</evidence>
<organism evidence="12 13">
    <name type="scientific">Horornis vulcanius</name>
    <dbReference type="NCBI Taxonomy" id="2585811"/>
    <lineage>
        <taxon>Eukaryota</taxon>
        <taxon>Metazoa</taxon>
        <taxon>Chordata</taxon>
        <taxon>Craniata</taxon>
        <taxon>Vertebrata</taxon>
        <taxon>Euteleostomi</taxon>
        <taxon>Archelosauria</taxon>
        <taxon>Archosauria</taxon>
        <taxon>Dinosauria</taxon>
        <taxon>Saurischia</taxon>
        <taxon>Theropoda</taxon>
        <taxon>Coelurosauria</taxon>
        <taxon>Aves</taxon>
        <taxon>Neognathae</taxon>
        <taxon>Neoaves</taxon>
        <taxon>Telluraves</taxon>
        <taxon>Australaves</taxon>
        <taxon>Passeriformes</taxon>
        <taxon>Sylvioidea</taxon>
        <taxon>Scotocercidae</taxon>
        <taxon>Horornis</taxon>
    </lineage>
</organism>
<dbReference type="AlphaFoldDB" id="A0A7L3MDS5"/>
<feature type="region of interest" description="Disordered" evidence="10">
    <location>
        <begin position="1"/>
        <end position="60"/>
    </location>
</feature>
<feature type="non-terminal residue" evidence="12">
    <location>
        <position position="1"/>
    </location>
</feature>
<evidence type="ECO:0000256" key="2">
    <source>
        <dbReference type="ARBA" id="ARBA00022723"/>
    </source>
</evidence>
<keyword evidence="8" id="KW-0539">Nucleus</keyword>
<dbReference type="EMBL" id="VZUA01049556">
    <property type="protein sequence ID" value="NXU63088.1"/>
    <property type="molecule type" value="Genomic_DNA"/>
</dbReference>
<evidence type="ECO:0000256" key="3">
    <source>
        <dbReference type="ARBA" id="ARBA00022737"/>
    </source>
</evidence>
<accession>A0A7L3MDS5</accession>